<dbReference type="PROSITE" id="PS00197">
    <property type="entry name" value="2FE2S_FER_1"/>
    <property type="match status" value="1"/>
</dbReference>
<dbReference type="PANTHER" id="PTHR47354">
    <property type="entry name" value="NADH OXIDOREDUCTASE HCR"/>
    <property type="match status" value="1"/>
</dbReference>
<feature type="domain" description="FAD-binding FR-type" evidence="8">
    <location>
        <begin position="2"/>
        <end position="106"/>
    </location>
</feature>
<dbReference type="InterPro" id="IPR036010">
    <property type="entry name" value="2Fe-2S_ferredoxin-like_sf"/>
</dbReference>
<proteinExistence type="predicted"/>
<dbReference type="PANTHER" id="PTHR47354:SF1">
    <property type="entry name" value="CARNITINE MONOOXYGENASE REDUCTASE SUBUNIT"/>
    <property type="match status" value="1"/>
</dbReference>
<keyword evidence="5" id="KW-0408">Iron</keyword>
<evidence type="ECO:0000259" key="7">
    <source>
        <dbReference type="PROSITE" id="PS51085"/>
    </source>
</evidence>
<evidence type="ECO:0000256" key="2">
    <source>
        <dbReference type="ARBA" id="ARBA00022714"/>
    </source>
</evidence>
<name>A0AAE3N9N2_9BURK</name>
<dbReference type="SUPFAM" id="SSF63380">
    <property type="entry name" value="Riboflavin synthase domain-like"/>
    <property type="match status" value="1"/>
</dbReference>
<evidence type="ECO:0000259" key="8">
    <source>
        <dbReference type="PROSITE" id="PS51384"/>
    </source>
</evidence>
<evidence type="ECO:0000256" key="1">
    <source>
        <dbReference type="ARBA" id="ARBA00022630"/>
    </source>
</evidence>
<accession>A0AAE3N9N2</accession>
<comment type="caution">
    <text evidence="9">The sequence shown here is derived from an EMBL/GenBank/DDBJ whole genome shotgun (WGS) entry which is preliminary data.</text>
</comment>
<dbReference type="GO" id="GO:0016491">
    <property type="term" value="F:oxidoreductase activity"/>
    <property type="evidence" value="ECO:0007669"/>
    <property type="project" value="UniProtKB-KW"/>
</dbReference>
<feature type="domain" description="2Fe-2S ferredoxin-type" evidence="7">
    <location>
        <begin position="232"/>
        <end position="317"/>
    </location>
</feature>
<dbReference type="Gene3D" id="2.40.30.10">
    <property type="entry name" value="Translation factors"/>
    <property type="match status" value="1"/>
</dbReference>
<evidence type="ECO:0000256" key="3">
    <source>
        <dbReference type="ARBA" id="ARBA00022723"/>
    </source>
</evidence>
<dbReference type="SUPFAM" id="SSF52343">
    <property type="entry name" value="Ferredoxin reductase-like, C-terminal NADP-linked domain"/>
    <property type="match status" value="1"/>
</dbReference>
<dbReference type="CDD" id="cd06185">
    <property type="entry name" value="PDR_like"/>
    <property type="match status" value="1"/>
</dbReference>
<dbReference type="InterPro" id="IPR017927">
    <property type="entry name" value="FAD-bd_FR_type"/>
</dbReference>
<protein>
    <submittedName>
        <fullName evidence="9">PDR/VanB family oxidoreductase</fullName>
    </submittedName>
</protein>
<gene>
    <name evidence="9" type="ORF">PGB34_08390</name>
</gene>
<dbReference type="CDD" id="cd00207">
    <property type="entry name" value="fer2"/>
    <property type="match status" value="1"/>
</dbReference>
<dbReference type="Pfam" id="PF00175">
    <property type="entry name" value="NAD_binding_1"/>
    <property type="match status" value="1"/>
</dbReference>
<dbReference type="RefSeq" id="WP_271427602.1">
    <property type="nucleotide sequence ID" value="NZ_JAQIPB010000002.1"/>
</dbReference>
<dbReference type="GO" id="GO:0051537">
    <property type="term" value="F:2 iron, 2 sulfur cluster binding"/>
    <property type="evidence" value="ECO:0007669"/>
    <property type="project" value="UniProtKB-KW"/>
</dbReference>
<evidence type="ECO:0000256" key="5">
    <source>
        <dbReference type="ARBA" id="ARBA00023004"/>
    </source>
</evidence>
<dbReference type="AlphaFoldDB" id="A0AAE3N9N2"/>
<evidence type="ECO:0000256" key="6">
    <source>
        <dbReference type="ARBA" id="ARBA00023014"/>
    </source>
</evidence>
<dbReference type="Gene3D" id="3.10.20.30">
    <property type="match status" value="1"/>
</dbReference>
<dbReference type="EMBL" id="JAQIPB010000002">
    <property type="protein sequence ID" value="MDA7416382.1"/>
    <property type="molecule type" value="Genomic_DNA"/>
</dbReference>
<evidence type="ECO:0000313" key="10">
    <source>
        <dbReference type="Proteomes" id="UP001212602"/>
    </source>
</evidence>
<evidence type="ECO:0000256" key="4">
    <source>
        <dbReference type="ARBA" id="ARBA00023002"/>
    </source>
</evidence>
<dbReference type="InterPro" id="IPR050415">
    <property type="entry name" value="MRET"/>
</dbReference>
<dbReference type="InterPro" id="IPR001433">
    <property type="entry name" value="OxRdtase_FAD/NAD-bd"/>
</dbReference>
<dbReference type="Gene3D" id="3.40.50.80">
    <property type="entry name" value="Nucleotide-binding domain of ferredoxin-NADP reductase (FNR) module"/>
    <property type="match status" value="1"/>
</dbReference>
<keyword evidence="6" id="KW-0411">Iron-sulfur</keyword>
<keyword evidence="4" id="KW-0560">Oxidoreductase</keyword>
<dbReference type="PROSITE" id="PS51085">
    <property type="entry name" value="2FE2S_FER_2"/>
    <property type="match status" value="1"/>
</dbReference>
<dbReference type="Proteomes" id="UP001212602">
    <property type="component" value="Unassembled WGS sequence"/>
</dbReference>
<keyword evidence="2" id="KW-0001">2Fe-2S</keyword>
<keyword evidence="3" id="KW-0479">Metal-binding</keyword>
<dbReference type="SUPFAM" id="SSF54292">
    <property type="entry name" value="2Fe-2S ferredoxin-like"/>
    <property type="match status" value="1"/>
</dbReference>
<sequence>MTTTQPVVVQAVRAVARDVLQVQLRHAAGRPLPGGAPGAHIDLALPNGLVRQYSLVNAAGAATQDMYELAVGWDERSRGGSRWVHEKLKVGQALGASAPRNLFAMAPGDRRVLLVAGGIGITPICAMARHCERAGLDWELLVCARSAARVAYLEELRALAGPRLRLHLDDEHGGPPALAQQLEEPRWDGLYVCGPAPMLEAVQAATQHWPPGRLHLERFQAAPVAAHASTAFELVLARSGCATRVEAGESVLAALERLGIEHPSACREGLCGTCEAPVLDGEVRHFDSVLDAGDPAARQRMMVCVSRCAGPRLVLDI</sequence>
<dbReference type="InterPro" id="IPR017938">
    <property type="entry name" value="Riboflavin_synthase-like_b-brl"/>
</dbReference>
<dbReference type="Pfam" id="PF00111">
    <property type="entry name" value="Fer2"/>
    <property type="match status" value="1"/>
</dbReference>
<dbReference type="InterPro" id="IPR039261">
    <property type="entry name" value="FNR_nucleotide-bd"/>
</dbReference>
<organism evidence="9 10">
    <name type="scientific">Xenophilus arseniciresistens</name>
    <dbReference type="NCBI Taxonomy" id="1283306"/>
    <lineage>
        <taxon>Bacteria</taxon>
        <taxon>Pseudomonadati</taxon>
        <taxon>Pseudomonadota</taxon>
        <taxon>Betaproteobacteria</taxon>
        <taxon>Burkholderiales</taxon>
        <taxon>Comamonadaceae</taxon>
        <taxon>Xenophilus</taxon>
    </lineage>
</organism>
<dbReference type="GO" id="GO:0046872">
    <property type="term" value="F:metal ion binding"/>
    <property type="evidence" value="ECO:0007669"/>
    <property type="project" value="UniProtKB-KW"/>
</dbReference>
<dbReference type="PRINTS" id="PR00409">
    <property type="entry name" value="PHDIOXRDTASE"/>
</dbReference>
<dbReference type="InterPro" id="IPR012675">
    <property type="entry name" value="Beta-grasp_dom_sf"/>
</dbReference>
<dbReference type="InterPro" id="IPR006058">
    <property type="entry name" value="2Fe2S_fd_BS"/>
</dbReference>
<evidence type="ECO:0000313" key="9">
    <source>
        <dbReference type="EMBL" id="MDA7416382.1"/>
    </source>
</evidence>
<keyword evidence="10" id="KW-1185">Reference proteome</keyword>
<keyword evidence="1" id="KW-0285">Flavoprotein</keyword>
<dbReference type="InterPro" id="IPR001041">
    <property type="entry name" value="2Fe-2S_ferredoxin-type"/>
</dbReference>
<reference evidence="9" key="1">
    <citation type="submission" date="2023-01" db="EMBL/GenBank/DDBJ databases">
        <title>Xenophilus mangrovi sp. nov., isolated from soil of Mangrove nature reserve.</title>
        <authorList>
            <person name="Xu S."/>
            <person name="Liu Z."/>
            <person name="Xu Y."/>
        </authorList>
    </citation>
    <scope>NUCLEOTIDE SEQUENCE</scope>
    <source>
        <strain evidence="9">YW8</strain>
    </source>
</reference>
<dbReference type="PROSITE" id="PS51384">
    <property type="entry name" value="FAD_FR"/>
    <property type="match status" value="1"/>
</dbReference>